<feature type="compositionally biased region" description="Low complexity" evidence="1">
    <location>
        <begin position="148"/>
        <end position="159"/>
    </location>
</feature>
<feature type="compositionally biased region" description="Basic and acidic residues" evidence="1">
    <location>
        <begin position="92"/>
        <end position="107"/>
    </location>
</feature>
<evidence type="ECO:0000256" key="1">
    <source>
        <dbReference type="SAM" id="MobiDB-lite"/>
    </source>
</evidence>
<sequence length="166" mass="17963">MNNGLGNSMGRGSNRPRGTSGRGRGSRHDFYSNSGSRNQHPDGVDDRLPPPPQRSNQYQYNRSVGQGNNLSRERRGGSSNSAPRGSRGGGNRRMDDRRRTADDEHTILDNAQDSGDRESVSSVDAQVPKSKSSQKRRNRAIAAAQGEPSINSNPIGSNSDDANNCK</sequence>
<feature type="region of interest" description="Disordered" evidence="1">
    <location>
        <begin position="1"/>
        <end position="166"/>
    </location>
</feature>
<reference evidence="2" key="1">
    <citation type="submission" date="2018-04" db="EMBL/GenBank/DDBJ databases">
        <title>Transcriptome of Schizaphis graminum biotype I.</title>
        <authorList>
            <person name="Scully E.D."/>
            <person name="Geib S.M."/>
            <person name="Palmer N.A."/>
            <person name="Koch K."/>
            <person name="Bradshaw J."/>
            <person name="Heng-Moss T."/>
            <person name="Sarath G."/>
        </authorList>
    </citation>
    <scope>NUCLEOTIDE SEQUENCE</scope>
</reference>
<proteinExistence type="predicted"/>
<evidence type="ECO:0000313" key="2">
    <source>
        <dbReference type="EMBL" id="MBY17809.1"/>
    </source>
</evidence>
<feature type="compositionally biased region" description="Polar residues" evidence="1">
    <location>
        <begin position="54"/>
        <end position="70"/>
    </location>
</feature>
<feature type="compositionally biased region" description="Basic and acidic residues" evidence="1">
    <location>
        <begin position="39"/>
        <end position="48"/>
    </location>
</feature>
<gene>
    <name evidence="2" type="ORF">g.87601</name>
</gene>
<organism evidence="2">
    <name type="scientific">Schizaphis graminum</name>
    <name type="common">Green bug aphid</name>
    <dbReference type="NCBI Taxonomy" id="13262"/>
    <lineage>
        <taxon>Eukaryota</taxon>
        <taxon>Metazoa</taxon>
        <taxon>Ecdysozoa</taxon>
        <taxon>Arthropoda</taxon>
        <taxon>Hexapoda</taxon>
        <taxon>Insecta</taxon>
        <taxon>Pterygota</taxon>
        <taxon>Neoptera</taxon>
        <taxon>Paraneoptera</taxon>
        <taxon>Hemiptera</taxon>
        <taxon>Sternorrhyncha</taxon>
        <taxon>Aphidomorpha</taxon>
        <taxon>Aphidoidea</taxon>
        <taxon>Aphididae</taxon>
        <taxon>Aphidini</taxon>
        <taxon>Schizaphis</taxon>
    </lineage>
</organism>
<name>A0A2S2NKU1_SCHGA</name>
<accession>A0A2S2NKU1</accession>
<dbReference type="AlphaFoldDB" id="A0A2S2NKU1"/>
<protein>
    <submittedName>
        <fullName evidence="2">Uncharacterized protein</fullName>
    </submittedName>
</protein>
<feature type="compositionally biased region" description="Low complexity" evidence="1">
    <location>
        <begin position="10"/>
        <end position="19"/>
    </location>
</feature>
<dbReference type="EMBL" id="GGMR01005190">
    <property type="protein sequence ID" value="MBY17809.1"/>
    <property type="molecule type" value="Transcribed_RNA"/>
</dbReference>